<dbReference type="GO" id="GO:0004601">
    <property type="term" value="F:peroxidase activity"/>
    <property type="evidence" value="ECO:0007669"/>
    <property type="project" value="UniProtKB-KW"/>
</dbReference>
<evidence type="ECO:0000256" key="3">
    <source>
        <dbReference type="ARBA" id="ARBA00023002"/>
    </source>
</evidence>
<evidence type="ECO:0000256" key="4">
    <source>
        <dbReference type="PIRSR" id="PIRSR000303-1"/>
    </source>
</evidence>
<evidence type="ECO:0000313" key="7">
    <source>
        <dbReference type="EMBL" id="MCY9598793.1"/>
    </source>
</evidence>
<dbReference type="PANTHER" id="PTHR11592:SF78">
    <property type="entry name" value="GLUTATHIONE PEROXIDASE"/>
    <property type="match status" value="1"/>
</dbReference>
<dbReference type="Proteomes" id="UP001527202">
    <property type="component" value="Unassembled WGS sequence"/>
</dbReference>
<evidence type="ECO:0000259" key="6">
    <source>
        <dbReference type="PROSITE" id="PS51352"/>
    </source>
</evidence>
<proteinExistence type="inferred from homology"/>
<dbReference type="AlphaFoldDB" id="A0A410WRP4"/>
<dbReference type="Gene3D" id="3.40.30.10">
    <property type="entry name" value="Glutaredoxin"/>
    <property type="match status" value="1"/>
</dbReference>
<organism evidence="8 9">
    <name type="scientific">Paenibacillus chitinolyticus</name>
    <dbReference type="NCBI Taxonomy" id="79263"/>
    <lineage>
        <taxon>Bacteria</taxon>
        <taxon>Bacillati</taxon>
        <taxon>Bacillota</taxon>
        <taxon>Bacilli</taxon>
        <taxon>Bacillales</taxon>
        <taxon>Paenibacillaceae</taxon>
        <taxon>Paenibacillus</taxon>
    </lineage>
</organism>
<dbReference type="InterPro" id="IPR029760">
    <property type="entry name" value="GPX_CS"/>
</dbReference>
<dbReference type="PRINTS" id="PR01011">
    <property type="entry name" value="GLUTPROXDASE"/>
</dbReference>
<dbReference type="PANTHER" id="PTHR11592">
    <property type="entry name" value="GLUTATHIONE PEROXIDASE"/>
    <property type="match status" value="1"/>
</dbReference>
<dbReference type="EMBL" id="JAMDMJ010000035">
    <property type="protein sequence ID" value="MCY9598793.1"/>
    <property type="molecule type" value="Genomic_DNA"/>
</dbReference>
<dbReference type="FunFam" id="3.40.30.10:FF:000010">
    <property type="entry name" value="Glutathione peroxidase"/>
    <property type="match status" value="1"/>
</dbReference>
<dbReference type="PIRSF" id="PIRSF000303">
    <property type="entry name" value="Glutathion_perox"/>
    <property type="match status" value="1"/>
</dbReference>
<dbReference type="GO" id="GO:0034599">
    <property type="term" value="P:cellular response to oxidative stress"/>
    <property type="evidence" value="ECO:0007669"/>
    <property type="project" value="TreeGrafter"/>
</dbReference>
<dbReference type="Pfam" id="PF00255">
    <property type="entry name" value="GSHPx"/>
    <property type="match status" value="1"/>
</dbReference>
<dbReference type="EMBL" id="CP026520">
    <property type="protein sequence ID" value="QAV17002.1"/>
    <property type="molecule type" value="Genomic_DNA"/>
</dbReference>
<dbReference type="GeneID" id="95374092"/>
<reference evidence="8 9" key="1">
    <citation type="submission" date="2018-01" db="EMBL/GenBank/DDBJ databases">
        <title>The whole genome sequencing and assembly of Paenibacillus chitinolyticus KCCM 41400 strain.</title>
        <authorList>
            <person name="Kim J.-Y."/>
            <person name="Park M.-K."/>
            <person name="Lee Y.-J."/>
            <person name="Yi H."/>
            <person name="Bahn Y.-S."/>
            <person name="Kim J.F."/>
            <person name="Lee D.-W."/>
        </authorList>
    </citation>
    <scope>NUCLEOTIDE SEQUENCE [LARGE SCALE GENOMIC DNA]</scope>
    <source>
        <strain evidence="8 9">KCCM 41400</strain>
    </source>
</reference>
<dbReference type="OrthoDB" id="9789406at2"/>
<gene>
    <name evidence="7" type="ORF">M5X16_23845</name>
    <name evidence="8" type="ORF">PC41400_04605</name>
</gene>
<evidence type="ECO:0000313" key="10">
    <source>
        <dbReference type="Proteomes" id="UP001527202"/>
    </source>
</evidence>
<dbReference type="PROSITE" id="PS51355">
    <property type="entry name" value="GLUTATHIONE_PEROXID_3"/>
    <property type="match status" value="1"/>
</dbReference>
<evidence type="ECO:0000256" key="5">
    <source>
        <dbReference type="RuleBase" id="RU000499"/>
    </source>
</evidence>
<accession>A0A410WRP4</accession>
<dbReference type="InterPro" id="IPR013766">
    <property type="entry name" value="Thioredoxin_domain"/>
</dbReference>
<keyword evidence="10" id="KW-1185">Reference proteome</keyword>
<dbReference type="InterPro" id="IPR029759">
    <property type="entry name" value="GPX_AS"/>
</dbReference>
<feature type="domain" description="Thioredoxin" evidence="6">
    <location>
        <begin position="1"/>
        <end position="158"/>
    </location>
</feature>
<dbReference type="SUPFAM" id="SSF52833">
    <property type="entry name" value="Thioredoxin-like"/>
    <property type="match status" value="1"/>
</dbReference>
<dbReference type="RefSeq" id="WP_042234186.1">
    <property type="nucleotide sequence ID" value="NZ_BQWH01000024.1"/>
</dbReference>
<dbReference type="Proteomes" id="UP000288943">
    <property type="component" value="Chromosome"/>
</dbReference>
<evidence type="ECO:0000256" key="1">
    <source>
        <dbReference type="ARBA" id="ARBA00006926"/>
    </source>
</evidence>
<evidence type="ECO:0000313" key="8">
    <source>
        <dbReference type="EMBL" id="QAV17002.1"/>
    </source>
</evidence>
<dbReference type="PROSITE" id="PS51352">
    <property type="entry name" value="THIOREDOXIN_2"/>
    <property type="match status" value="1"/>
</dbReference>
<evidence type="ECO:0000313" key="9">
    <source>
        <dbReference type="Proteomes" id="UP000288943"/>
    </source>
</evidence>
<reference evidence="7 10" key="2">
    <citation type="submission" date="2022-05" db="EMBL/GenBank/DDBJ databases">
        <title>Genome Sequencing of Bee-Associated Microbes.</title>
        <authorList>
            <person name="Dunlap C."/>
        </authorList>
    </citation>
    <scope>NUCLEOTIDE SEQUENCE [LARGE SCALE GENOMIC DNA]</scope>
    <source>
        <strain evidence="7 10">NRRL B-23120</strain>
    </source>
</reference>
<comment type="similarity">
    <text evidence="1 5">Belongs to the glutathione peroxidase family.</text>
</comment>
<name>A0A410WRP4_9BACL</name>
<evidence type="ECO:0000256" key="2">
    <source>
        <dbReference type="ARBA" id="ARBA00022559"/>
    </source>
</evidence>
<sequence length="159" mass="17909">MGVYEFTAQRINGEEQSLEDYKGKVLLIVNTASKCGFTPQYQGLQELYDAYKDQGLVVLGFPSNQFMEQEPGTNEEIEQFCQVNYGVTFPMYSKIDVKGSDAHPLFQYLTRHTAGILSKEVKWNFSKFLVNRSGDVVSRYAPTTAPSKISGDIEKLLAE</sequence>
<dbReference type="KEGG" id="pchi:PC41400_04605"/>
<dbReference type="CDD" id="cd00340">
    <property type="entry name" value="GSH_Peroxidase"/>
    <property type="match status" value="1"/>
</dbReference>
<keyword evidence="3 5" id="KW-0560">Oxidoreductase</keyword>
<dbReference type="PROSITE" id="PS00460">
    <property type="entry name" value="GLUTATHIONE_PEROXID_1"/>
    <property type="match status" value="1"/>
</dbReference>
<dbReference type="InterPro" id="IPR000889">
    <property type="entry name" value="Glutathione_peroxidase"/>
</dbReference>
<keyword evidence="2 5" id="KW-0575">Peroxidase</keyword>
<protein>
    <recommendedName>
        <fullName evidence="5">Glutathione peroxidase</fullName>
    </recommendedName>
</protein>
<dbReference type="InterPro" id="IPR036249">
    <property type="entry name" value="Thioredoxin-like_sf"/>
</dbReference>
<feature type="active site" evidence="4">
    <location>
        <position position="35"/>
    </location>
</feature>
<dbReference type="PROSITE" id="PS00763">
    <property type="entry name" value="GLUTATHIONE_PEROXID_2"/>
    <property type="match status" value="1"/>
</dbReference>